<feature type="compositionally biased region" description="Polar residues" evidence="1">
    <location>
        <begin position="1"/>
        <end position="21"/>
    </location>
</feature>
<evidence type="ECO:0000313" key="2">
    <source>
        <dbReference type="EMBL" id="KAK1585152.1"/>
    </source>
</evidence>
<reference evidence="2" key="1">
    <citation type="submission" date="2021-06" db="EMBL/GenBank/DDBJ databases">
        <title>Comparative genomics, transcriptomics and evolutionary studies reveal genomic signatures of adaptation to plant cell wall in hemibiotrophic fungi.</title>
        <authorList>
            <consortium name="DOE Joint Genome Institute"/>
            <person name="Baroncelli R."/>
            <person name="Diaz J.F."/>
            <person name="Benocci T."/>
            <person name="Peng M."/>
            <person name="Battaglia E."/>
            <person name="Haridas S."/>
            <person name="Andreopoulos W."/>
            <person name="Labutti K."/>
            <person name="Pangilinan J."/>
            <person name="Floch G.L."/>
            <person name="Makela M.R."/>
            <person name="Henrissat B."/>
            <person name="Grigoriev I.V."/>
            <person name="Crouch J.A."/>
            <person name="De Vries R.P."/>
            <person name="Sukno S.A."/>
            <person name="Thon M.R."/>
        </authorList>
    </citation>
    <scope>NUCLEOTIDE SEQUENCE</scope>
    <source>
        <strain evidence="2">CBS 125086</strain>
    </source>
</reference>
<comment type="caution">
    <text evidence="2">The sequence shown here is derived from an EMBL/GenBank/DDBJ whole genome shotgun (WGS) entry which is preliminary data.</text>
</comment>
<dbReference type="EMBL" id="JAHLJV010000047">
    <property type="protein sequence ID" value="KAK1585152.1"/>
    <property type="molecule type" value="Genomic_DNA"/>
</dbReference>
<dbReference type="AlphaFoldDB" id="A0AAD8PUW7"/>
<evidence type="ECO:0000313" key="3">
    <source>
        <dbReference type="Proteomes" id="UP001230504"/>
    </source>
</evidence>
<name>A0AAD8PUW7_9PEZI</name>
<dbReference type="GeneID" id="85439376"/>
<dbReference type="Proteomes" id="UP001230504">
    <property type="component" value="Unassembled WGS sequence"/>
</dbReference>
<organism evidence="2 3">
    <name type="scientific">Colletotrichum navitas</name>
    <dbReference type="NCBI Taxonomy" id="681940"/>
    <lineage>
        <taxon>Eukaryota</taxon>
        <taxon>Fungi</taxon>
        <taxon>Dikarya</taxon>
        <taxon>Ascomycota</taxon>
        <taxon>Pezizomycotina</taxon>
        <taxon>Sordariomycetes</taxon>
        <taxon>Hypocreomycetidae</taxon>
        <taxon>Glomerellales</taxon>
        <taxon>Glomerellaceae</taxon>
        <taxon>Colletotrichum</taxon>
        <taxon>Colletotrichum graminicola species complex</taxon>
    </lineage>
</organism>
<dbReference type="RefSeq" id="XP_060412196.1">
    <property type="nucleotide sequence ID" value="XM_060555136.1"/>
</dbReference>
<gene>
    <name evidence="2" type="ORF">LY79DRAFT_519407</name>
</gene>
<evidence type="ECO:0000256" key="1">
    <source>
        <dbReference type="SAM" id="MobiDB-lite"/>
    </source>
</evidence>
<proteinExistence type="predicted"/>
<keyword evidence="3" id="KW-1185">Reference proteome</keyword>
<sequence length="80" mass="8886">MPASHTSSMDNNTGRLSSWSASRPAPNEKPSRDVRLDRFMSDKDYGLAHRVHSGEQRPTSLDEMLGQHLANLPQTAMNGH</sequence>
<feature type="region of interest" description="Disordered" evidence="1">
    <location>
        <begin position="1"/>
        <end position="36"/>
    </location>
</feature>
<accession>A0AAD8PUW7</accession>
<protein>
    <submittedName>
        <fullName evidence="2">Uncharacterized protein</fullName>
    </submittedName>
</protein>